<dbReference type="Proteomes" id="UP000242415">
    <property type="component" value="Unassembled WGS sequence"/>
</dbReference>
<dbReference type="RefSeq" id="WP_139307317.1">
    <property type="nucleotide sequence ID" value="NZ_FNPH01000005.1"/>
</dbReference>
<dbReference type="EMBL" id="FNPH01000005">
    <property type="protein sequence ID" value="SDZ06861.1"/>
    <property type="molecule type" value="Genomic_DNA"/>
</dbReference>
<keyword evidence="2" id="KW-0472">Membrane</keyword>
<keyword evidence="2" id="KW-0812">Transmembrane</keyword>
<reference evidence="4" key="1">
    <citation type="submission" date="2016-10" db="EMBL/GenBank/DDBJ databases">
        <authorList>
            <person name="Varghese N."/>
            <person name="Submissions S."/>
        </authorList>
    </citation>
    <scope>NUCLEOTIDE SEQUENCE [LARGE SCALE GENOMIC DNA]</scope>
    <source>
        <strain evidence="4">DSM 45245</strain>
    </source>
</reference>
<protein>
    <submittedName>
        <fullName evidence="3">Uncharacterized protein</fullName>
    </submittedName>
</protein>
<keyword evidence="4" id="KW-1185">Reference proteome</keyword>
<gene>
    <name evidence="3" type="ORF">SAMN05444365_105150</name>
</gene>
<dbReference type="AlphaFoldDB" id="A0A1H3Q0X0"/>
<sequence>MSTWQGVRREMAGAWRSLRYDLTRRAAAKRRAERPVAGENGHRARRLLAMAAFGLLAVVGATGTYFGVVAGLGALLSASQPPVEPVPAAVRPDRPVTEDVALTPDPTRHPAVSASPAPARPGTPSPSPSRESGRVPAPASPSPSAARTPFTPPRTSPTTVPSSSSPSATPSPTPSASAPATPTEVAAPPPTPVD</sequence>
<proteinExistence type="predicted"/>
<accession>A0A1H3Q0X0</accession>
<evidence type="ECO:0000256" key="2">
    <source>
        <dbReference type="SAM" id="Phobius"/>
    </source>
</evidence>
<keyword evidence="2" id="KW-1133">Transmembrane helix</keyword>
<evidence type="ECO:0000313" key="4">
    <source>
        <dbReference type="Proteomes" id="UP000242415"/>
    </source>
</evidence>
<feature type="compositionally biased region" description="Low complexity" evidence="1">
    <location>
        <begin position="134"/>
        <end position="149"/>
    </location>
</feature>
<feature type="transmembrane region" description="Helical" evidence="2">
    <location>
        <begin position="47"/>
        <end position="76"/>
    </location>
</feature>
<dbReference type="OrthoDB" id="3298822at2"/>
<feature type="compositionally biased region" description="Pro residues" evidence="1">
    <location>
        <begin position="118"/>
        <end position="127"/>
    </location>
</feature>
<evidence type="ECO:0000313" key="3">
    <source>
        <dbReference type="EMBL" id="SDZ06861.1"/>
    </source>
</evidence>
<dbReference type="PRINTS" id="PR01217">
    <property type="entry name" value="PRICHEXTENSN"/>
</dbReference>
<feature type="region of interest" description="Disordered" evidence="1">
    <location>
        <begin position="79"/>
        <end position="194"/>
    </location>
</feature>
<evidence type="ECO:0000256" key="1">
    <source>
        <dbReference type="SAM" id="MobiDB-lite"/>
    </source>
</evidence>
<feature type="compositionally biased region" description="Low complexity" evidence="1">
    <location>
        <begin position="156"/>
        <end position="186"/>
    </location>
</feature>
<name>A0A1H3Q0X0_9ACTN</name>
<organism evidence="3 4">
    <name type="scientific">Micromonospora pattaloongensis</name>
    <dbReference type="NCBI Taxonomy" id="405436"/>
    <lineage>
        <taxon>Bacteria</taxon>
        <taxon>Bacillati</taxon>
        <taxon>Actinomycetota</taxon>
        <taxon>Actinomycetes</taxon>
        <taxon>Micromonosporales</taxon>
        <taxon>Micromonosporaceae</taxon>
        <taxon>Micromonospora</taxon>
    </lineage>
</organism>
<dbReference type="STRING" id="405436.SAMN05444365_105150"/>